<sequence>MELVREWPHRFRENLKLVDLYRELANMGLNTVPSTPTKSPISIC</sequence>
<comment type="caution">
    <text evidence="1">The sequence shown here is derived from an EMBL/GenBank/DDBJ whole genome shotgun (WGS) entry which is preliminary data.</text>
</comment>
<dbReference type="Proteomes" id="UP000319716">
    <property type="component" value="Unassembled WGS sequence"/>
</dbReference>
<dbReference type="EMBL" id="BEXB01000078">
    <property type="protein sequence ID" value="GAY79019.1"/>
    <property type="molecule type" value="Genomic_DNA"/>
</dbReference>
<gene>
    <name evidence="1" type="ORF">NBRC111894_4573</name>
</gene>
<evidence type="ECO:0000313" key="2">
    <source>
        <dbReference type="Proteomes" id="UP000319716"/>
    </source>
</evidence>
<protein>
    <submittedName>
        <fullName evidence="1">Uncharacterized protein</fullName>
    </submittedName>
</protein>
<evidence type="ECO:0000313" key="1">
    <source>
        <dbReference type="EMBL" id="GAY79019.1"/>
    </source>
</evidence>
<name>A0A4Y1ZJ16_9BACL</name>
<organism evidence="1 2">
    <name type="scientific">Sporolactobacillus inulinus</name>
    <dbReference type="NCBI Taxonomy" id="2078"/>
    <lineage>
        <taxon>Bacteria</taxon>
        <taxon>Bacillati</taxon>
        <taxon>Bacillota</taxon>
        <taxon>Bacilli</taxon>
        <taxon>Bacillales</taxon>
        <taxon>Sporolactobacillaceae</taxon>
        <taxon>Sporolactobacillus</taxon>
    </lineage>
</organism>
<dbReference type="AlphaFoldDB" id="A0A4Y1ZJ16"/>
<proteinExistence type="predicted"/>
<accession>A0A4Y1ZJ16</accession>
<reference evidence="1 2" key="1">
    <citation type="submission" date="2017-11" db="EMBL/GenBank/DDBJ databases">
        <title>Draft Genome Sequence of Sporolactobacillus inulinus NBRC 111894 Isolated from Koso, a Japanese Sugar-Vegetable Fermented Beverage.</title>
        <authorList>
            <person name="Chiou T.Y."/>
            <person name="Oshima K."/>
            <person name="Suda W."/>
            <person name="Hattori M."/>
            <person name="Takahashi T."/>
        </authorList>
    </citation>
    <scope>NUCLEOTIDE SEQUENCE [LARGE SCALE GENOMIC DNA]</scope>
    <source>
        <strain evidence="1 2">NBRC111894</strain>
    </source>
</reference>